<dbReference type="Gene3D" id="3.30.470.20">
    <property type="entry name" value="ATP-grasp fold, B domain"/>
    <property type="match status" value="1"/>
</dbReference>
<dbReference type="Proteomes" id="UP000829685">
    <property type="component" value="Unassembled WGS sequence"/>
</dbReference>
<sequence length="815" mass="91554">MHILVTNDDGPPATSSSPYVHSLVRALQKAGHTVSVILPASQRSWIGKAHMIGQTVKPKYYRPPPVFDPRLEAPQHQGSTHSRPAKSKDVEEWILADGTPASCAQLGLYHFFNDKGPVDLVVSGPNYGRNTTAVFGLSSGTLGAALEAAVCRRKAIALSYAFFKGKHDPHYPSFIEQASEHSVKVIEKLYAQWPTDKSVDLYTVNVPLMDGVGKKKVMFAEMLQNYWAEGHACFQEVEGSIGDEEEEEMKIREAEVRSEDRAAENVEEDSRYPHRHFKWAPQQMIENVNHSITEGRQGSDGWVVMQEMTSVTPMKANFWHAATHLHGTELTLDTIEPESSQPSSEIALPHRSKDHFHALIDYEDPYVQPLILSAFKKAFPPESYTMLSPPKGSETEQSEISLAKLLPFLDTRVLQISPYEAIDWEFVSEHESTCLVNSYMLRKALIRKHYLGSTVENWVAKRPDSVLKTHVKRGEAFELDYAEFLDDALVEAFDLRASLERNEECDDQGPEQENNKEWWILKPGMSDRGQGIRLFSTMEELQEIFDEWEAERPDSDDEDEDADENVEGSQTYGNNEEGGDYITTSHLRHFVAQPYIHPPLLLPSSNNRKFHIRTYVLCVGSLDVYVYREMLALFAGKPYVAPWEQGGDDLEGHLTNTCLQRSVSDGTVRKFWDLELPSSSSPSSVAELPSKEHIFDQICAVTGEVFEAAARGMMMHFQPLPNGFEVYGLDFLVDAAGTPWLLEVNAFPDFKQTGDELQGLVAQLWEGVMGVAARRFFGRAEGERGSGAADTDRKEEEASGLVHVRNVDLGRRWGS</sequence>
<dbReference type="AlphaFoldDB" id="A0A9Q0ARS9"/>
<dbReference type="InterPro" id="IPR004344">
    <property type="entry name" value="TTL/TTLL_fam"/>
</dbReference>
<comment type="caution">
    <text evidence="3">The sequence shown here is derived from an EMBL/GenBank/DDBJ whole genome shotgun (WGS) entry which is preliminary data.</text>
</comment>
<evidence type="ECO:0000313" key="4">
    <source>
        <dbReference type="Proteomes" id="UP000829685"/>
    </source>
</evidence>
<reference evidence="3" key="1">
    <citation type="submission" date="2021-03" db="EMBL/GenBank/DDBJ databases">
        <title>Revisited historic fungal species revealed as producer of novel bioactive compounds through whole genome sequencing and comparative genomics.</title>
        <authorList>
            <person name="Vignolle G.A."/>
            <person name="Hochenegger N."/>
            <person name="Mach R.L."/>
            <person name="Mach-Aigner A.R."/>
            <person name="Javad Rahimi M."/>
            <person name="Salim K.A."/>
            <person name="Chan C.M."/>
            <person name="Lim L.B.L."/>
            <person name="Cai F."/>
            <person name="Druzhinina I.S."/>
            <person name="U'Ren J.M."/>
            <person name="Derntl C."/>
        </authorList>
    </citation>
    <scope>NUCLEOTIDE SEQUENCE</scope>
    <source>
        <strain evidence="3">TUCIM 5799</strain>
    </source>
</reference>
<feature type="region of interest" description="Disordered" evidence="1">
    <location>
        <begin position="549"/>
        <end position="578"/>
    </location>
</feature>
<accession>A0A9Q0ARS9</accession>
<feature type="region of interest" description="Disordered" evidence="1">
    <location>
        <begin position="63"/>
        <end position="86"/>
    </location>
</feature>
<dbReference type="Pfam" id="PF03133">
    <property type="entry name" value="TTL"/>
    <property type="match status" value="1"/>
</dbReference>
<evidence type="ECO:0000256" key="1">
    <source>
        <dbReference type="SAM" id="MobiDB-lite"/>
    </source>
</evidence>
<organism evidence="3 4">
    <name type="scientific">Neoarthrinium moseri</name>
    <dbReference type="NCBI Taxonomy" id="1658444"/>
    <lineage>
        <taxon>Eukaryota</taxon>
        <taxon>Fungi</taxon>
        <taxon>Dikarya</taxon>
        <taxon>Ascomycota</taxon>
        <taxon>Pezizomycotina</taxon>
        <taxon>Sordariomycetes</taxon>
        <taxon>Xylariomycetidae</taxon>
        <taxon>Amphisphaeriales</taxon>
        <taxon>Apiosporaceae</taxon>
        <taxon>Neoarthrinium</taxon>
    </lineage>
</organism>
<feature type="compositionally biased region" description="Acidic residues" evidence="1">
    <location>
        <begin position="549"/>
        <end position="566"/>
    </location>
</feature>
<keyword evidence="4" id="KW-1185">Reference proteome</keyword>
<dbReference type="InterPro" id="IPR002828">
    <property type="entry name" value="SurE-like_Pase/nucleotidase"/>
</dbReference>
<name>A0A9Q0ARS9_9PEZI</name>
<dbReference type="Gene3D" id="3.40.1210.10">
    <property type="entry name" value="Survival protein SurE-like phosphatase/nucleotidase"/>
    <property type="match status" value="1"/>
</dbReference>
<dbReference type="SUPFAM" id="SSF64167">
    <property type="entry name" value="SurE-like"/>
    <property type="match status" value="1"/>
</dbReference>
<dbReference type="SUPFAM" id="SSF56059">
    <property type="entry name" value="Glutathione synthetase ATP-binding domain-like"/>
    <property type="match status" value="1"/>
</dbReference>
<evidence type="ECO:0000313" key="3">
    <source>
        <dbReference type="EMBL" id="KAI1881092.1"/>
    </source>
</evidence>
<dbReference type="EMBL" id="JAFIMR010000002">
    <property type="protein sequence ID" value="KAI1881092.1"/>
    <property type="molecule type" value="Genomic_DNA"/>
</dbReference>
<feature type="domain" description="Survival protein SurE-like phosphatase/nucleotidase" evidence="2">
    <location>
        <begin position="3"/>
        <end position="228"/>
    </location>
</feature>
<protein>
    <recommendedName>
        <fullName evidence="2">Survival protein SurE-like phosphatase/nucleotidase domain-containing protein</fullName>
    </recommendedName>
</protein>
<dbReference type="GO" id="GO:0016787">
    <property type="term" value="F:hydrolase activity"/>
    <property type="evidence" value="ECO:0007669"/>
    <property type="project" value="InterPro"/>
</dbReference>
<dbReference type="InterPro" id="IPR027746">
    <property type="entry name" value="TTL"/>
</dbReference>
<dbReference type="InterPro" id="IPR036523">
    <property type="entry name" value="SurE-like_sf"/>
</dbReference>
<dbReference type="NCBIfam" id="TIGR00087">
    <property type="entry name" value="surE"/>
    <property type="match status" value="1"/>
</dbReference>
<evidence type="ECO:0000259" key="2">
    <source>
        <dbReference type="Pfam" id="PF01975"/>
    </source>
</evidence>
<dbReference type="GO" id="GO:0000932">
    <property type="term" value="C:P-body"/>
    <property type="evidence" value="ECO:0007669"/>
    <property type="project" value="TreeGrafter"/>
</dbReference>
<proteinExistence type="predicted"/>
<dbReference type="Pfam" id="PF01975">
    <property type="entry name" value="SurE"/>
    <property type="match status" value="1"/>
</dbReference>
<gene>
    <name evidence="3" type="ORF">JX265_001332</name>
</gene>
<dbReference type="PANTHER" id="PTHR47551">
    <property type="entry name" value="TUBULIN--TYROSINE LIGASE PBY1-RELATED"/>
    <property type="match status" value="1"/>
</dbReference>
<dbReference type="PANTHER" id="PTHR47551:SF1">
    <property type="entry name" value="TUBULIN--TYROSINE LIGASE PBY1-RELATED"/>
    <property type="match status" value="1"/>
</dbReference>
<dbReference type="PROSITE" id="PS51221">
    <property type="entry name" value="TTL"/>
    <property type="match status" value="1"/>
</dbReference>